<protein>
    <submittedName>
        <fullName evidence="1">Uncharacterized protein</fullName>
    </submittedName>
</protein>
<dbReference type="Gene3D" id="3.40.1360.10">
    <property type="match status" value="1"/>
</dbReference>
<proteinExistence type="predicted"/>
<dbReference type="Proteomes" id="UP000715781">
    <property type="component" value="Unassembled WGS sequence"/>
</dbReference>
<name>A0A951Q7Q2_9NOST</name>
<comment type="caution">
    <text evidence="1">The sequence shown here is derived from an EMBL/GenBank/DDBJ whole genome shotgun (WGS) entry which is preliminary data.</text>
</comment>
<reference evidence="1" key="1">
    <citation type="submission" date="2021-05" db="EMBL/GenBank/DDBJ databases">
        <authorList>
            <person name="Pietrasiak N."/>
            <person name="Ward R."/>
            <person name="Stajich J.E."/>
            <person name="Kurbessoian T."/>
        </authorList>
    </citation>
    <scope>NUCLEOTIDE SEQUENCE</scope>
    <source>
        <strain evidence="1">JT2-VF2</strain>
    </source>
</reference>
<dbReference type="AlphaFoldDB" id="A0A951Q7Q2"/>
<accession>A0A951Q7Q2</accession>
<dbReference type="EMBL" id="JAHHHN010000044">
    <property type="protein sequence ID" value="MBW4565665.1"/>
    <property type="molecule type" value="Genomic_DNA"/>
</dbReference>
<evidence type="ECO:0000313" key="1">
    <source>
        <dbReference type="EMBL" id="MBW4565665.1"/>
    </source>
</evidence>
<dbReference type="SUPFAM" id="SSF56731">
    <property type="entry name" value="DNA primase core"/>
    <property type="match status" value="1"/>
</dbReference>
<organism evidence="1 2">
    <name type="scientific">Mojavia pulchra JT2-VF2</name>
    <dbReference type="NCBI Taxonomy" id="287848"/>
    <lineage>
        <taxon>Bacteria</taxon>
        <taxon>Bacillati</taxon>
        <taxon>Cyanobacteriota</taxon>
        <taxon>Cyanophyceae</taxon>
        <taxon>Nostocales</taxon>
        <taxon>Nostocaceae</taxon>
    </lineage>
</organism>
<evidence type="ECO:0000313" key="2">
    <source>
        <dbReference type="Proteomes" id="UP000715781"/>
    </source>
</evidence>
<sequence>MALWARLLTLHNLRSVGDHRSEGWFHLKLGSEADDKIERVFLCSSPIDALTMAEIDIQGHKGQPAVRTMYMAVDDSDNLPFEVLRNINRIGLAFNNDDRGNEVAQVVKSMLPQAKRIAPSG</sequence>
<gene>
    <name evidence="1" type="ORF">KME32_32205</name>
</gene>
<reference evidence="1" key="2">
    <citation type="journal article" date="2022" name="Microbiol. Resour. Announc.">
        <title>Metagenome Sequencing to Explore Phylogenomics of Terrestrial Cyanobacteria.</title>
        <authorList>
            <person name="Ward R.D."/>
            <person name="Stajich J.E."/>
            <person name="Johansen J.R."/>
            <person name="Huntemann M."/>
            <person name="Clum A."/>
            <person name="Foster B."/>
            <person name="Foster B."/>
            <person name="Roux S."/>
            <person name="Palaniappan K."/>
            <person name="Varghese N."/>
            <person name="Mukherjee S."/>
            <person name="Reddy T.B.K."/>
            <person name="Daum C."/>
            <person name="Copeland A."/>
            <person name="Chen I.A."/>
            <person name="Ivanova N.N."/>
            <person name="Kyrpides N.C."/>
            <person name="Shapiro N."/>
            <person name="Eloe-Fadrosh E.A."/>
            <person name="Pietrasiak N."/>
        </authorList>
    </citation>
    <scope>NUCLEOTIDE SEQUENCE</scope>
    <source>
        <strain evidence="1">JT2-VF2</strain>
    </source>
</reference>